<feature type="coiled-coil region" evidence="3">
    <location>
        <begin position="387"/>
        <end position="415"/>
    </location>
</feature>
<sequence length="772" mass="84964">MTTLSGGDLIQVIDYDGEMTADLEKWIKDQGMTDLGFQFNVVTILGSQSSGKTLADCLIMNISTSALGCHTSSGFGLLKTVMEAHLELFISQDKMMMLVVVVVVVVVVVLVLVFVMMVMMVVVGVVGVAVVGVLLLLMVPEAAANATAADFFTVEVMGLAHKLLAPQEFEKDVIRLRNRCNTNTSNSSSSSSSSSSSTTNTDTIKQQSHLDIPNQKEMLAIYRCQDLKQQALQAAAARAAAVQHQYLRPAAADAAAIREELINIANDAIEQYLSQATRYQQKICISIKAELIEGLVGLFKPIVEAQLSEARERIANKHKDELREAYNYSPRDVCGKGDAMLELWASFRKRSAAAIEAAEEEFREFSESCNISLESGEVLEFCSKIFAASLRQEMQQEANTIREKQQAALEQAIEEKCDEGFVGLDALLTARDFSPERFWELCRGRAAASATLCATYFAAAAKGCSSETEEGDSAAAATAAFAVRCRKIALWQLRKCLEKLGGCLHIYIIERFNCFFSFDEEEQPRRWELLSVESLDKFFLSAKSQALLLIPTLREVQLRRLSVLHSTLEDKDLTDEQDIAAAAGGKEESNHAMPAAFYRPLIDSISAQAIQRKAVATMQQQCREAQLLQQRCSNRASWRAVPLWGWVLLLCLGWDELGMVLSFVSSSWLVLPLLVLLLVFGAAVFLSGQFGFATHSAKQAAQLLRLLLQPLLHGLLRKATDMMDPSGLVGRGVSVPPPRTESKVPGDMHKQREVAELREKVAQHADPKTSTT</sequence>
<evidence type="ECO:0000256" key="1">
    <source>
        <dbReference type="ARBA" id="ARBA00022692"/>
    </source>
</evidence>
<dbReference type="AlphaFoldDB" id="U6LWL2"/>
<proteinExistence type="predicted"/>
<feature type="transmembrane region" description="Helical" evidence="5">
    <location>
        <begin position="670"/>
        <end position="692"/>
    </location>
</feature>
<dbReference type="InterPro" id="IPR008803">
    <property type="entry name" value="RHD3/Sey1"/>
</dbReference>
<feature type="region of interest" description="Disordered" evidence="4">
    <location>
        <begin position="727"/>
        <end position="750"/>
    </location>
</feature>
<feature type="region of interest" description="Disordered" evidence="4">
    <location>
        <begin position="180"/>
        <end position="208"/>
    </location>
</feature>
<organism evidence="7 8">
    <name type="scientific">Eimeria maxima</name>
    <name type="common">Coccidian parasite</name>
    <dbReference type="NCBI Taxonomy" id="5804"/>
    <lineage>
        <taxon>Eukaryota</taxon>
        <taxon>Sar</taxon>
        <taxon>Alveolata</taxon>
        <taxon>Apicomplexa</taxon>
        <taxon>Conoidasida</taxon>
        <taxon>Coccidia</taxon>
        <taxon>Eucoccidiorida</taxon>
        <taxon>Eimeriorina</taxon>
        <taxon>Eimeriidae</taxon>
        <taxon>Eimeria</taxon>
    </lineage>
</organism>
<dbReference type="Proteomes" id="UP000030763">
    <property type="component" value="Unassembled WGS sequence"/>
</dbReference>
<evidence type="ECO:0000259" key="6">
    <source>
        <dbReference type="Pfam" id="PF20428"/>
    </source>
</evidence>
<name>U6LWL2_EIMMA</name>
<keyword evidence="5" id="KW-0472">Membrane</keyword>
<dbReference type="OMA" id="SYAHEEE"/>
<reference evidence="7" key="1">
    <citation type="submission" date="2013-10" db="EMBL/GenBank/DDBJ databases">
        <title>Genomic analysis of the causative agents of coccidiosis in chickens.</title>
        <authorList>
            <person name="Reid A.J."/>
            <person name="Blake D."/>
            <person name="Billington K."/>
            <person name="Browne H."/>
            <person name="Dunn M."/>
            <person name="Hung S."/>
            <person name="Kawahara F."/>
            <person name="Miranda-Saavedra D."/>
            <person name="Mourier T."/>
            <person name="Nagra H."/>
            <person name="Otto T.D."/>
            <person name="Rawlings N."/>
            <person name="Sanchez A."/>
            <person name="Sanders M."/>
            <person name="Subramaniam C."/>
            <person name="Tay Y."/>
            <person name="Dear P."/>
            <person name="Doerig C."/>
            <person name="Gruber A."/>
            <person name="Parkinson J."/>
            <person name="Shirley M."/>
            <person name="Wan K.L."/>
            <person name="Berriman M."/>
            <person name="Tomley F."/>
            <person name="Pain A."/>
        </authorList>
    </citation>
    <scope>NUCLEOTIDE SEQUENCE [LARGE SCALE GENOMIC DNA]</scope>
    <source>
        <strain evidence="7">Weybridge</strain>
    </source>
</reference>
<dbReference type="VEuPathDB" id="ToxoDB:EMWEY_00014690"/>
<dbReference type="PANTHER" id="PTHR45923">
    <property type="entry name" value="PROTEIN SEY1"/>
    <property type="match status" value="1"/>
</dbReference>
<reference evidence="7" key="2">
    <citation type="submission" date="2013-10" db="EMBL/GenBank/DDBJ databases">
        <authorList>
            <person name="Aslett M."/>
        </authorList>
    </citation>
    <scope>NUCLEOTIDE SEQUENCE [LARGE SCALE GENOMIC DNA]</scope>
    <source>
        <strain evidence="7">Weybridge</strain>
    </source>
</reference>
<feature type="transmembrane region" description="Helical" evidence="5">
    <location>
        <begin position="121"/>
        <end position="139"/>
    </location>
</feature>
<dbReference type="InterPro" id="IPR046758">
    <property type="entry name" value="Sey1/RHD3-like_3HB"/>
</dbReference>
<dbReference type="Pfam" id="PF05879">
    <property type="entry name" value="RHD3_GTPase"/>
    <property type="match status" value="1"/>
</dbReference>
<feature type="compositionally biased region" description="Low complexity" evidence="4">
    <location>
        <begin position="181"/>
        <end position="201"/>
    </location>
</feature>
<evidence type="ECO:0000256" key="3">
    <source>
        <dbReference type="SAM" id="Coils"/>
    </source>
</evidence>
<gene>
    <name evidence="7" type="ORF">EMWEY_00014690</name>
</gene>
<evidence type="ECO:0000256" key="5">
    <source>
        <dbReference type="SAM" id="Phobius"/>
    </source>
</evidence>
<feature type="transmembrane region" description="Helical" evidence="5">
    <location>
        <begin position="95"/>
        <end position="115"/>
    </location>
</feature>
<accession>U6LWL2</accession>
<keyword evidence="2 5" id="KW-1133">Transmembrane helix</keyword>
<feature type="compositionally biased region" description="Basic and acidic residues" evidence="4">
    <location>
        <begin position="740"/>
        <end position="750"/>
    </location>
</feature>
<dbReference type="EC" id="3.6.5.-" evidence="7"/>
<keyword evidence="8" id="KW-1185">Reference proteome</keyword>
<dbReference type="GO" id="GO:0003924">
    <property type="term" value="F:GTPase activity"/>
    <property type="evidence" value="ECO:0007669"/>
    <property type="project" value="TreeGrafter"/>
</dbReference>
<dbReference type="RefSeq" id="XP_013332766.1">
    <property type="nucleotide sequence ID" value="XM_013477312.1"/>
</dbReference>
<evidence type="ECO:0000313" key="7">
    <source>
        <dbReference type="EMBL" id="CDJ56116.1"/>
    </source>
</evidence>
<dbReference type="GO" id="GO:0016320">
    <property type="term" value="P:endoplasmic reticulum membrane fusion"/>
    <property type="evidence" value="ECO:0007669"/>
    <property type="project" value="TreeGrafter"/>
</dbReference>
<keyword evidence="1 5" id="KW-0812">Transmembrane</keyword>
<evidence type="ECO:0000256" key="4">
    <source>
        <dbReference type="SAM" id="MobiDB-lite"/>
    </source>
</evidence>
<keyword evidence="7" id="KW-0378">Hydrolase</keyword>
<dbReference type="EMBL" id="HG718806">
    <property type="protein sequence ID" value="CDJ56116.1"/>
    <property type="molecule type" value="Genomic_DNA"/>
</dbReference>
<protein>
    <submittedName>
        <fullName evidence="7">Protein SEY1 homolog, related</fullName>
        <ecNumber evidence="7">3.6.5.-</ecNumber>
    </submittedName>
</protein>
<dbReference type="Pfam" id="PF20428">
    <property type="entry name" value="Sey1_3HB"/>
    <property type="match status" value="1"/>
</dbReference>
<dbReference type="GO" id="GO:0005783">
    <property type="term" value="C:endoplasmic reticulum"/>
    <property type="evidence" value="ECO:0007669"/>
    <property type="project" value="TreeGrafter"/>
</dbReference>
<evidence type="ECO:0000313" key="8">
    <source>
        <dbReference type="Proteomes" id="UP000030763"/>
    </source>
</evidence>
<keyword evidence="3" id="KW-0175">Coiled coil</keyword>
<evidence type="ECO:0000256" key="2">
    <source>
        <dbReference type="ARBA" id="ARBA00022989"/>
    </source>
</evidence>
<dbReference type="PANTHER" id="PTHR45923:SF2">
    <property type="entry name" value="PROTEIN SEY1"/>
    <property type="match status" value="1"/>
</dbReference>
<feature type="domain" description="Sey1/RHD3-like three-helix bundle" evidence="6">
    <location>
        <begin position="259"/>
        <end position="691"/>
    </location>
</feature>
<dbReference type="OrthoDB" id="1597724at2759"/>
<dbReference type="GeneID" id="25335455"/>